<dbReference type="AlphaFoldDB" id="A0A3G2E8W4"/>
<evidence type="ECO:0000313" key="1">
    <source>
        <dbReference type="EMBL" id="AYM75625.1"/>
    </source>
</evidence>
<accession>A0A3G2E8W4</accession>
<dbReference type="InterPro" id="IPR006311">
    <property type="entry name" value="TAT_signal"/>
</dbReference>
<gene>
    <name evidence="1" type="ORF">D9M09_07240</name>
</gene>
<reference evidence="1 2" key="1">
    <citation type="submission" date="2018-10" db="EMBL/GenBank/DDBJ databases">
        <title>Effects of UV and annual dynamics of microbial communities in freshwater RAS systems.</title>
        <authorList>
            <person name="Bekkelund A.K."/>
            <person name="Hansen B.R."/>
            <person name="Stokken H."/>
            <person name="Eriksen B.F."/>
            <person name="Kashulin N.A."/>
        </authorList>
    </citation>
    <scope>NUCLEOTIDE SEQUENCE [LARGE SCALE GENOMIC DNA]</scope>
    <source>
        <strain evidence="1 2">BHSEK</strain>
    </source>
</reference>
<organism evidence="1 2">
    <name type="scientific">Janthinobacterium agaricidamnosum</name>
    <dbReference type="NCBI Taxonomy" id="55508"/>
    <lineage>
        <taxon>Bacteria</taxon>
        <taxon>Pseudomonadati</taxon>
        <taxon>Pseudomonadota</taxon>
        <taxon>Betaproteobacteria</taxon>
        <taxon>Burkholderiales</taxon>
        <taxon>Oxalobacteraceae</taxon>
        <taxon>Janthinobacterium</taxon>
    </lineage>
</organism>
<sequence>MGMRRRSFLKLGVLGACALAAGGGAYRLVRGPAPPGRFVLDGEARAALAAIVPAMLGSALPREAPARAAALDGAIAGVDTAIHGLPLAAQQEVQDLFGLLALAPARRFVAGVKDGWHAADPAQVAAFLQAWRTHRLATLQTAYLALHDLILGAWYADAAHWAAIGYPGPLPELSA</sequence>
<protein>
    <recommendedName>
        <fullName evidence="3">Twin-arginine translocation pathway signal protein</fullName>
    </recommendedName>
</protein>
<keyword evidence="2" id="KW-1185">Reference proteome</keyword>
<name>A0A3G2E8W4_9BURK</name>
<evidence type="ECO:0008006" key="3">
    <source>
        <dbReference type="Google" id="ProtNLM"/>
    </source>
</evidence>
<dbReference type="PROSITE" id="PS51318">
    <property type="entry name" value="TAT"/>
    <property type="match status" value="1"/>
</dbReference>
<dbReference type="RefSeq" id="WP_121668935.1">
    <property type="nucleotide sequence ID" value="NZ_CP033019.1"/>
</dbReference>
<dbReference type="Proteomes" id="UP000279594">
    <property type="component" value="Chromosome"/>
</dbReference>
<proteinExistence type="predicted"/>
<evidence type="ECO:0000313" key="2">
    <source>
        <dbReference type="Proteomes" id="UP000279594"/>
    </source>
</evidence>
<dbReference type="EMBL" id="CP033019">
    <property type="protein sequence ID" value="AYM75625.1"/>
    <property type="molecule type" value="Genomic_DNA"/>
</dbReference>